<evidence type="ECO:0000313" key="1">
    <source>
        <dbReference type="EMBL" id="KAJ1364263.1"/>
    </source>
</evidence>
<accession>A0AAD5MY48</accession>
<sequence>MNVSPDGIATKSLSQTIPSRYKIFELTHTSIKTSLQDHGGKSKVTYENMMKKETKKQEK</sequence>
<evidence type="ECO:0000313" key="2">
    <source>
        <dbReference type="Proteomes" id="UP001196413"/>
    </source>
</evidence>
<comment type="caution">
    <text evidence="1">The sequence shown here is derived from an EMBL/GenBank/DDBJ whole genome shotgun (WGS) entry which is preliminary data.</text>
</comment>
<protein>
    <submittedName>
        <fullName evidence="1">Uncharacterized protein</fullName>
    </submittedName>
</protein>
<gene>
    <name evidence="1" type="ORF">KIN20_024314</name>
</gene>
<proteinExistence type="predicted"/>
<keyword evidence="2" id="KW-1185">Reference proteome</keyword>
<dbReference type="Proteomes" id="UP001196413">
    <property type="component" value="Unassembled WGS sequence"/>
</dbReference>
<name>A0AAD5MY48_PARTN</name>
<dbReference type="EMBL" id="JAHQIW010004907">
    <property type="protein sequence ID" value="KAJ1364263.1"/>
    <property type="molecule type" value="Genomic_DNA"/>
</dbReference>
<dbReference type="AlphaFoldDB" id="A0AAD5MY48"/>
<reference evidence="1" key="1">
    <citation type="submission" date="2021-06" db="EMBL/GenBank/DDBJ databases">
        <title>Parelaphostrongylus tenuis whole genome reference sequence.</title>
        <authorList>
            <person name="Garwood T.J."/>
            <person name="Larsen P.A."/>
            <person name="Fountain-Jones N.M."/>
            <person name="Garbe J.R."/>
            <person name="Macchietto M.G."/>
            <person name="Kania S.A."/>
            <person name="Gerhold R.W."/>
            <person name="Richards J.E."/>
            <person name="Wolf T.M."/>
        </authorList>
    </citation>
    <scope>NUCLEOTIDE SEQUENCE</scope>
    <source>
        <strain evidence="1">MNPRO001-30</strain>
        <tissue evidence="1">Meninges</tissue>
    </source>
</reference>
<organism evidence="1 2">
    <name type="scientific">Parelaphostrongylus tenuis</name>
    <name type="common">Meningeal worm</name>
    <dbReference type="NCBI Taxonomy" id="148309"/>
    <lineage>
        <taxon>Eukaryota</taxon>
        <taxon>Metazoa</taxon>
        <taxon>Ecdysozoa</taxon>
        <taxon>Nematoda</taxon>
        <taxon>Chromadorea</taxon>
        <taxon>Rhabditida</taxon>
        <taxon>Rhabditina</taxon>
        <taxon>Rhabditomorpha</taxon>
        <taxon>Strongyloidea</taxon>
        <taxon>Metastrongylidae</taxon>
        <taxon>Parelaphostrongylus</taxon>
    </lineage>
</organism>